<reference evidence="10" key="2">
    <citation type="submission" date="2025-08" db="UniProtKB">
        <authorList>
            <consortium name="Ensembl"/>
        </authorList>
    </citation>
    <scope>IDENTIFICATION</scope>
</reference>
<keyword evidence="11" id="KW-1185">Reference proteome</keyword>
<keyword evidence="6" id="KW-1015">Disulfide bond</keyword>
<dbReference type="InterPro" id="IPR052051">
    <property type="entry name" value="TCR_complex_component"/>
</dbReference>
<dbReference type="InterPro" id="IPR007110">
    <property type="entry name" value="Ig-like_dom"/>
</dbReference>
<evidence type="ECO:0000259" key="9">
    <source>
        <dbReference type="PROSITE" id="PS50835"/>
    </source>
</evidence>
<dbReference type="Ensembl" id="ENSSFOT00015057649.1">
    <property type="protein sequence ID" value="ENSSFOP00015050946.1"/>
    <property type="gene ID" value="ENSSFOG00015028093.1"/>
</dbReference>
<dbReference type="Pfam" id="PF07686">
    <property type="entry name" value="V-set"/>
    <property type="match status" value="1"/>
</dbReference>
<evidence type="ECO:0000256" key="6">
    <source>
        <dbReference type="ARBA" id="ARBA00023157"/>
    </source>
</evidence>
<evidence type="ECO:0000256" key="3">
    <source>
        <dbReference type="ARBA" id="ARBA00022729"/>
    </source>
</evidence>
<keyword evidence="4" id="KW-0391">Immunity</keyword>
<reference evidence="10" key="3">
    <citation type="submission" date="2025-09" db="UniProtKB">
        <authorList>
            <consortium name="Ensembl"/>
        </authorList>
    </citation>
    <scope>IDENTIFICATION</scope>
</reference>
<keyword evidence="7" id="KW-0325">Glycoprotein</keyword>
<name>A0A8C9VGL0_SCLFO</name>
<dbReference type="InterPro" id="IPR036179">
    <property type="entry name" value="Ig-like_dom_sf"/>
</dbReference>
<keyword evidence="5 8" id="KW-0472">Membrane</keyword>
<dbReference type="GO" id="GO:0005886">
    <property type="term" value="C:plasma membrane"/>
    <property type="evidence" value="ECO:0007669"/>
    <property type="project" value="UniProtKB-SubCell"/>
</dbReference>
<organism evidence="10 11">
    <name type="scientific">Scleropages formosus</name>
    <name type="common">Asian bonytongue</name>
    <name type="synonym">Osteoglossum formosum</name>
    <dbReference type="NCBI Taxonomy" id="113540"/>
    <lineage>
        <taxon>Eukaryota</taxon>
        <taxon>Metazoa</taxon>
        <taxon>Chordata</taxon>
        <taxon>Craniata</taxon>
        <taxon>Vertebrata</taxon>
        <taxon>Euteleostomi</taxon>
        <taxon>Actinopterygii</taxon>
        <taxon>Neopterygii</taxon>
        <taxon>Teleostei</taxon>
        <taxon>Osteoglossocephala</taxon>
        <taxon>Osteoglossomorpha</taxon>
        <taxon>Osteoglossiformes</taxon>
        <taxon>Osteoglossidae</taxon>
        <taxon>Scleropages</taxon>
    </lineage>
</organism>
<dbReference type="Gene3D" id="2.60.40.10">
    <property type="entry name" value="Immunoglobulins"/>
    <property type="match status" value="1"/>
</dbReference>
<dbReference type="PROSITE" id="PS50835">
    <property type="entry name" value="IG_LIKE"/>
    <property type="match status" value="1"/>
</dbReference>
<reference evidence="10 11" key="1">
    <citation type="submission" date="2019-04" db="EMBL/GenBank/DDBJ databases">
        <authorList>
            <consortium name="Wellcome Sanger Institute Data Sharing"/>
        </authorList>
    </citation>
    <scope>NUCLEOTIDE SEQUENCE [LARGE SCALE GENOMIC DNA]</scope>
</reference>
<keyword evidence="8" id="KW-0812">Transmembrane</keyword>
<dbReference type="SMART" id="SM00409">
    <property type="entry name" value="IG"/>
    <property type="match status" value="1"/>
</dbReference>
<keyword evidence="2" id="KW-1003">Cell membrane</keyword>
<dbReference type="InterPro" id="IPR013783">
    <property type="entry name" value="Ig-like_fold"/>
</dbReference>
<evidence type="ECO:0000256" key="5">
    <source>
        <dbReference type="ARBA" id="ARBA00023136"/>
    </source>
</evidence>
<feature type="transmembrane region" description="Helical" evidence="8">
    <location>
        <begin position="127"/>
        <end position="150"/>
    </location>
</feature>
<dbReference type="GO" id="GO:0009617">
    <property type="term" value="P:response to bacterium"/>
    <property type="evidence" value="ECO:0007669"/>
    <property type="project" value="TreeGrafter"/>
</dbReference>
<dbReference type="PANTHER" id="PTHR19433">
    <property type="entry name" value="T-CELL RECEPTOR ALPHA CHAIN V REGION-RELATED"/>
    <property type="match status" value="1"/>
</dbReference>
<dbReference type="AlphaFoldDB" id="A0A8C9VGL0"/>
<comment type="subcellular location">
    <subcellularLocation>
        <location evidence="1">Cell membrane</location>
    </subcellularLocation>
</comment>
<dbReference type="Proteomes" id="UP000694397">
    <property type="component" value="Chromosome 13"/>
</dbReference>
<dbReference type="CDD" id="cd00099">
    <property type="entry name" value="IgV"/>
    <property type="match status" value="1"/>
</dbReference>
<evidence type="ECO:0000256" key="7">
    <source>
        <dbReference type="ARBA" id="ARBA00023180"/>
    </source>
</evidence>
<dbReference type="GeneTree" id="ENSGT00940000177616"/>
<dbReference type="SMART" id="SM00406">
    <property type="entry name" value="IGv"/>
    <property type="match status" value="1"/>
</dbReference>
<keyword evidence="8" id="KW-1133">Transmembrane helix</keyword>
<dbReference type="OrthoDB" id="6370831at2759"/>
<dbReference type="SUPFAM" id="SSF48726">
    <property type="entry name" value="Immunoglobulin"/>
    <property type="match status" value="1"/>
</dbReference>
<proteinExistence type="predicted"/>
<dbReference type="InterPro" id="IPR013106">
    <property type="entry name" value="Ig_V-set"/>
</dbReference>
<feature type="domain" description="Ig-like" evidence="9">
    <location>
        <begin position="1"/>
        <end position="85"/>
    </location>
</feature>
<evidence type="ECO:0000313" key="11">
    <source>
        <dbReference type="Proteomes" id="UP000694397"/>
    </source>
</evidence>
<evidence type="ECO:0000256" key="8">
    <source>
        <dbReference type="SAM" id="Phobius"/>
    </source>
</evidence>
<keyword evidence="3" id="KW-0732">Signal</keyword>
<evidence type="ECO:0000313" key="10">
    <source>
        <dbReference type="Ensembl" id="ENSSFOP00015050946.1"/>
    </source>
</evidence>
<dbReference type="GO" id="GO:0002376">
    <property type="term" value="P:immune system process"/>
    <property type="evidence" value="ECO:0007669"/>
    <property type="project" value="UniProtKB-KW"/>
</dbReference>
<protein>
    <recommendedName>
        <fullName evidence="9">Ig-like domain-containing protein</fullName>
    </recommendedName>
</protein>
<sequence length="152" mass="17358">LLLSLSQPPWSHQARPGDEVTLECHVSLEAYAKTFWLKQPPEGRPTCVAVATFKDHPRLTAKRNSYSFNISFPSLDLSDTATYYCGALAYNRVSFGNGTKLHPEEEERVVPELFISFGHQEQNPFQVISPLLIISYYIYSFCLFIVYISILY</sequence>
<dbReference type="InterPro" id="IPR003599">
    <property type="entry name" value="Ig_sub"/>
</dbReference>
<accession>A0A8C9VGL0</accession>
<evidence type="ECO:0000256" key="2">
    <source>
        <dbReference type="ARBA" id="ARBA00022475"/>
    </source>
</evidence>
<evidence type="ECO:0000256" key="4">
    <source>
        <dbReference type="ARBA" id="ARBA00022859"/>
    </source>
</evidence>
<dbReference type="PANTHER" id="PTHR19433:SF133">
    <property type="entry name" value="IMMUNE-TYPE RECEPTOR 5 PRECURSOR-RELATED"/>
    <property type="match status" value="1"/>
</dbReference>
<evidence type="ECO:0000256" key="1">
    <source>
        <dbReference type="ARBA" id="ARBA00004236"/>
    </source>
</evidence>